<dbReference type="InterPro" id="IPR015424">
    <property type="entry name" value="PyrdxlP-dep_Trfase"/>
</dbReference>
<dbReference type="Pfam" id="PF00202">
    <property type="entry name" value="Aminotran_3"/>
    <property type="match status" value="1"/>
</dbReference>
<dbReference type="CDD" id="cd00610">
    <property type="entry name" value="OAT_like"/>
    <property type="match status" value="1"/>
</dbReference>
<gene>
    <name evidence="13 14" type="primary">bioA</name>
    <name evidence="14" type="ORF">NG895_25510</name>
</gene>
<comment type="catalytic activity">
    <reaction evidence="11 13">
        <text>(8S)-8-amino-7-oxononanoate + S-adenosyl-L-methionine = S-adenosyl-4-methylsulfanyl-2-oxobutanoate + (7R,8S)-7,8-diammoniononanoate</text>
        <dbReference type="Rhea" id="RHEA:16861"/>
        <dbReference type="ChEBI" id="CHEBI:16490"/>
        <dbReference type="ChEBI" id="CHEBI:59789"/>
        <dbReference type="ChEBI" id="CHEBI:149468"/>
        <dbReference type="ChEBI" id="CHEBI:149469"/>
        <dbReference type="EC" id="2.6.1.62"/>
    </reaction>
</comment>
<dbReference type="InterPro" id="IPR005814">
    <property type="entry name" value="Aminotrans_3"/>
</dbReference>
<keyword evidence="7 13" id="KW-0808">Transferase</keyword>
<name>A0A9X2FFW2_9BACT</name>
<dbReference type="PROSITE" id="PS00600">
    <property type="entry name" value="AA_TRANSFER_CLASS_3"/>
    <property type="match status" value="1"/>
</dbReference>
<organism evidence="14 15">
    <name type="scientific">Aeoliella straminimaris</name>
    <dbReference type="NCBI Taxonomy" id="2954799"/>
    <lineage>
        <taxon>Bacteria</taxon>
        <taxon>Pseudomonadati</taxon>
        <taxon>Planctomycetota</taxon>
        <taxon>Planctomycetia</taxon>
        <taxon>Pirellulales</taxon>
        <taxon>Lacipirellulaceae</taxon>
        <taxon>Aeoliella</taxon>
    </lineage>
</organism>
<keyword evidence="15" id="KW-1185">Reference proteome</keyword>
<dbReference type="RefSeq" id="WP_252855385.1">
    <property type="nucleotide sequence ID" value="NZ_JAMXLR010000091.1"/>
</dbReference>
<comment type="similarity">
    <text evidence="12 13">Belongs to the class-III pyridoxal-phosphate-dependent aminotransferase family. BioA subfamily.</text>
</comment>
<feature type="binding site" evidence="13">
    <location>
        <position position="258"/>
    </location>
    <ligand>
        <name>pyridoxal 5'-phosphate</name>
        <dbReference type="ChEBI" id="CHEBI:597326"/>
    </ligand>
</feature>
<comment type="cofactor">
    <cofactor evidence="1 13">
        <name>pyridoxal 5'-phosphate</name>
        <dbReference type="ChEBI" id="CHEBI:597326"/>
    </cofactor>
</comment>
<accession>A0A9X2FFW2</accession>
<keyword evidence="6 13" id="KW-0032">Aminotransferase</keyword>
<dbReference type="InterPro" id="IPR015421">
    <property type="entry name" value="PyrdxlP-dep_Trfase_major"/>
</dbReference>
<evidence type="ECO:0000256" key="1">
    <source>
        <dbReference type="ARBA" id="ARBA00001933"/>
    </source>
</evidence>
<evidence type="ECO:0000256" key="7">
    <source>
        <dbReference type="ARBA" id="ARBA00022679"/>
    </source>
</evidence>
<feature type="binding site" evidence="13">
    <location>
        <position position="152"/>
    </location>
    <ligand>
        <name>substrate</name>
    </ligand>
</feature>
<dbReference type="HAMAP" id="MF_00834">
    <property type="entry name" value="BioA"/>
    <property type="match status" value="1"/>
</dbReference>
<dbReference type="EC" id="2.6.1.62" evidence="13"/>
<comment type="function">
    <text evidence="13">Catalyzes the transfer of the alpha-amino group from S-adenosyl-L-methionine (SAM) to 7-keto-8-aminopelargonic acid (KAPA) to form 7,8-diaminopelargonic acid (DAPA). It is the only aminotransferase known to utilize SAM as an amino donor.</text>
</comment>
<dbReference type="InterPro" id="IPR005815">
    <property type="entry name" value="BioA"/>
</dbReference>
<dbReference type="PIRSF" id="PIRSF000521">
    <property type="entry name" value="Transaminase_4ab_Lys_Orn"/>
    <property type="match status" value="1"/>
</dbReference>
<dbReference type="Proteomes" id="UP001155241">
    <property type="component" value="Unassembled WGS sequence"/>
</dbReference>
<evidence type="ECO:0000256" key="10">
    <source>
        <dbReference type="ARBA" id="ARBA00022898"/>
    </source>
</evidence>
<feature type="binding site" evidence="13">
    <location>
        <position position="322"/>
    </location>
    <ligand>
        <name>substrate</name>
    </ligand>
</feature>
<comment type="subunit">
    <text evidence="4 13">Homodimer.</text>
</comment>
<feature type="binding site" evidence="13">
    <location>
        <begin position="117"/>
        <end position="118"/>
    </location>
    <ligand>
        <name>pyridoxal 5'-phosphate</name>
        <dbReference type="ChEBI" id="CHEBI:597326"/>
    </ligand>
</feature>
<evidence type="ECO:0000256" key="12">
    <source>
        <dbReference type="ARBA" id="ARBA00060970"/>
    </source>
</evidence>
<dbReference type="PANTHER" id="PTHR42684">
    <property type="entry name" value="ADENOSYLMETHIONINE-8-AMINO-7-OXONONANOATE AMINOTRANSFERASE"/>
    <property type="match status" value="1"/>
</dbReference>
<dbReference type="InterPro" id="IPR049704">
    <property type="entry name" value="Aminotrans_3_PPA_site"/>
</dbReference>
<keyword evidence="8 13" id="KW-0949">S-adenosyl-L-methionine</keyword>
<comment type="caution">
    <text evidence="13">Lacks conserved residue(s) required for the propagation of feature annotation.</text>
</comment>
<dbReference type="GO" id="GO:0004015">
    <property type="term" value="F:adenosylmethionine-8-amino-7-oxononanoate transaminase activity"/>
    <property type="evidence" value="ECO:0007669"/>
    <property type="project" value="UniProtKB-UniRule"/>
</dbReference>
<dbReference type="GO" id="GO:0030170">
    <property type="term" value="F:pyridoxal phosphate binding"/>
    <property type="evidence" value="ECO:0007669"/>
    <property type="project" value="UniProtKB-UniRule"/>
</dbReference>
<comment type="pathway">
    <text evidence="3 13">Cofactor biosynthesis; biotin biosynthesis; 7,8-diaminononanoate from 8-amino-7-oxononanoate (SAM route): step 1/1.</text>
</comment>
<evidence type="ECO:0000256" key="13">
    <source>
        <dbReference type="HAMAP-Rule" id="MF_00834"/>
    </source>
</evidence>
<dbReference type="SUPFAM" id="SSF53383">
    <property type="entry name" value="PLP-dependent transferases"/>
    <property type="match status" value="1"/>
</dbReference>
<evidence type="ECO:0000256" key="4">
    <source>
        <dbReference type="ARBA" id="ARBA00011738"/>
    </source>
</evidence>
<evidence type="ECO:0000313" key="15">
    <source>
        <dbReference type="Proteomes" id="UP001155241"/>
    </source>
</evidence>
<comment type="subcellular location">
    <subcellularLocation>
        <location evidence="2 13">Cytoplasm</location>
    </subcellularLocation>
</comment>
<dbReference type="InterPro" id="IPR015422">
    <property type="entry name" value="PyrdxlP-dep_Trfase_small"/>
</dbReference>
<evidence type="ECO:0000313" key="14">
    <source>
        <dbReference type="EMBL" id="MCO6047272.1"/>
    </source>
</evidence>
<keyword evidence="5 13" id="KW-0963">Cytoplasm</keyword>
<reference evidence="14" key="1">
    <citation type="submission" date="2022-06" db="EMBL/GenBank/DDBJ databases">
        <title>Aeoliella straminimaris, a novel planctomycete from sediments.</title>
        <authorList>
            <person name="Vitorino I.R."/>
            <person name="Lage O.M."/>
        </authorList>
    </citation>
    <scope>NUCLEOTIDE SEQUENCE</scope>
    <source>
        <strain evidence="14">ICT_H6.2</strain>
    </source>
</reference>
<dbReference type="EMBL" id="JAMXLR010000091">
    <property type="protein sequence ID" value="MCO6047272.1"/>
    <property type="molecule type" value="Genomic_DNA"/>
</dbReference>
<feature type="binding site" evidence="13">
    <location>
        <position position="417"/>
    </location>
    <ligand>
        <name>substrate</name>
    </ligand>
</feature>
<evidence type="ECO:0000256" key="3">
    <source>
        <dbReference type="ARBA" id="ARBA00005063"/>
    </source>
</evidence>
<sequence length="456" mass="49994">MPDPPEHLKELYHWDRTNHWHAFTQMAEYEPLVIEQADGVWMVDSHGRRLLDGASSMWCNVHGHNHPAINSAIEGQLHRVAHVTTLGMTSDTTVKLAKRLVDIVPTGLEHVFFSSDGSSANEVALKAAFQYWLQCDDPQPQKTRYLTFGQAYHGDTLGAASVGGIGKFHDLFQPLLFEVVRMPSPDSRRLPPGLAGEAAVRYFLDEVEEVLKEQADTLAAIVIEPMVQGAAGMVMQPPGFVRGLRELATRYDVLLIVDEVATGFGRTGSMFVCDAEGISPDFMTLGKGLTSGYLPMAATITTKKIWETFLGDSESGRALYHGHTFSGNPICAAAALASIDLFEEEQTLEKLPPKIERLGERLATLAEHPHVAHARQRGMIVAMDLVQDKQTGEPFPTKARVGQRVAEIALDHGVWLRPRANMTYAIPPLAISLEEIDLLMDAMTAGVQQATAAAQT</sequence>
<evidence type="ECO:0000256" key="8">
    <source>
        <dbReference type="ARBA" id="ARBA00022691"/>
    </source>
</evidence>
<evidence type="ECO:0000256" key="6">
    <source>
        <dbReference type="ARBA" id="ARBA00022576"/>
    </source>
</evidence>
<evidence type="ECO:0000256" key="2">
    <source>
        <dbReference type="ARBA" id="ARBA00004496"/>
    </source>
</evidence>
<dbReference type="GO" id="GO:0005737">
    <property type="term" value="C:cytoplasm"/>
    <property type="evidence" value="ECO:0007669"/>
    <property type="project" value="UniProtKB-SubCell"/>
</dbReference>
<keyword evidence="9 13" id="KW-0093">Biotin biosynthesis</keyword>
<keyword evidence="10 13" id="KW-0663">Pyridoxal phosphate</keyword>
<evidence type="ECO:0000256" key="9">
    <source>
        <dbReference type="ARBA" id="ARBA00022756"/>
    </source>
</evidence>
<feature type="site" description="Participates in the substrate recognition with KAPA and in a stacking interaction with the adenine ring of SAM" evidence="13">
    <location>
        <position position="23"/>
    </location>
</feature>
<comment type="caution">
    <text evidence="14">The sequence shown here is derived from an EMBL/GenBank/DDBJ whole genome shotgun (WGS) entry which is preliminary data.</text>
</comment>
<feature type="binding site" evidence="13">
    <location>
        <position position="287"/>
    </location>
    <ligand>
        <name>substrate</name>
    </ligand>
</feature>
<evidence type="ECO:0000256" key="5">
    <source>
        <dbReference type="ARBA" id="ARBA00022490"/>
    </source>
</evidence>
<protein>
    <recommendedName>
        <fullName evidence="13">Adenosylmethionine-8-amino-7-oxononanoate aminotransferase</fullName>
        <ecNumber evidence="13">2.6.1.62</ecNumber>
    </recommendedName>
    <alternativeName>
        <fullName evidence="13">7,8-diamino-pelargonic acid aminotransferase</fullName>
        <shortName evidence="13">DAPA AT</shortName>
        <shortName evidence="13">DAPA aminotransferase</shortName>
    </alternativeName>
    <alternativeName>
        <fullName evidence="13">7,8-diaminononanoate synthase</fullName>
        <shortName evidence="13">DANS</shortName>
    </alternativeName>
    <alternativeName>
        <fullName evidence="13">Diaminopelargonic acid synthase</fullName>
    </alternativeName>
</protein>
<evidence type="ECO:0000256" key="11">
    <source>
        <dbReference type="ARBA" id="ARBA00048449"/>
    </source>
</evidence>
<dbReference type="Gene3D" id="3.40.640.10">
    <property type="entry name" value="Type I PLP-dependent aspartate aminotransferase-like (Major domain)"/>
    <property type="match status" value="1"/>
</dbReference>
<dbReference type="NCBIfam" id="TIGR00508">
    <property type="entry name" value="bioA"/>
    <property type="match status" value="1"/>
</dbReference>
<dbReference type="FunFam" id="3.40.640.10:FF:000078">
    <property type="entry name" value="Adenosylmethionine-8-amino-7-oxononanoate aminotransferase"/>
    <property type="match status" value="1"/>
</dbReference>
<dbReference type="Gene3D" id="3.90.1150.10">
    <property type="entry name" value="Aspartate Aminotransferase, domain 1"/>
    <property type="match status" value="1"/>
</dbReference>
<dbReference type="PANTHER" id="PTHR42684:SF17">
    <property type="entry name" value="ADENOSYLMETHIONINE-8-AMINO-7-OXONONANOATE AMINOTRANSFERASE"/>
    <property type="match status" value="1"/>
</dbReference>
<dbReference type="AlphaFoldDB" id="A0A9X2FFW2"/>
<feature type="modified residue" description="N6-(pyridoxal phosphate)lysine" evidence="13">
    <location>
        <position position="287"/>
    </location>
</feature>
<feature type="binding site" evidence="13">
    <location>
        <begin position="323"/>
        <end position="324"/>
    </location>
    <ligand>
        <name>pyridoxal 5'-phosphate</name>
        <dbReference type="ChEBI" id="CHEBI:597326"/>
    </ligand>
</feature>
<proteinExistence type="inferred from homology"/>
<dbReference type="GO" id="GO:0009102">
    <property type="term" value="P:biotin biosynthetic process"/>
    <property type="evidence" value="ECO:0007669"/>
    <property type="project" value="UniProtKB-UniRule"/>
</dbReference>